<dbReference type="PANTHER" id="PTHR46299">
    <property type="entry name" value="VON WILLEBRAND FACTOR A DOMAIN-CONTAINING PROTEIN 5B2-RELATED"/>
    <property type="match status" value="1"/>
</dbReference>
<accession>A0A7K9BL06</accession>
<evidence type="ECO:0000313" key="3">
    <source>
        <dbReference type="Proteomes" id="UP000543287"/>
    </source>
</evidence>
<organism evidence="2 3">
    <name type="scientific">Dromaius novaehollandiae</name>
    <name type="common">Emu</name>
    <dbReference type="NCBI Taxonomy" id="8790"/>
    <lineage>
        <taxon>Eukaryota</taxon>
        <taxon>Metazoa</taxon>
        <taxon>Chordata</taxon>
        <taxon>Craniata</taxon>
        <taxon>Vertebrata</taxon>
        <taxon>Euteleostomi</taxon>
        <taxon>Archelosauria</taxon>
        <taxon>Archosauria</taxon>
        <taxon>Dinosauria</taxon>
        <taxon>Saurischia</taxon>
        <taxon>Theropoda</taxon>
        <taxon>Coelurosauria</taxon>
        <taxon>Aves</taxon>
        <taxon>Palaeognathae</taxon>
        <taxon>Casuariiformes</taxon>
        <taxon>Dromaiidae</taxon>
        <taxon>Dromaius</taxon>
    </lineage>
</organism>
<gene>
    <name evidence="2" type="primary">Vwa5b1_1</name>
    <name evidence="2" type="ORF">DRONOV_R05537</name>
</gene>
<dbReference type="InterPro" id="IPR052627">
    <property type="entry name" value="VWA_domain-containing"/>
</dbReference>
<evidence type="ECO:0000313" key="2">
    <source>
        <dbReference type="EMBL" id="NXG40309.1"/>
    </source>
</evidence>
<name>A0A7K9BL06_DRONO</name>
<dbReference type="AlphaFoldDB" id="A0A7K9BL06"/>
<feature type="non-terminal residue" evidence="2">
    <location>
        <position position="89"/>
    </location>
</feature>
<evidence type="ECO:0000259" key="1">
    <source>
        <dbReference type="Pfam" id="PF13757"/>
    </source>
</evidence>
<dbReference type="Proteomes" id="UP000543287">
    <property type="component" value="Unassembled WGS sequence"/>
</dbReference>
<reference evidence="2 3" key="1">
    <citation type="submission" date="2019-09" db="EMBL/GenBank/DDBJ databases">
        <title>Bird 10,000 Genomes (B10K) Project - Family phase.</title>
        <authorList>
            <person name="Zhang G."/>
        </authorList>
    </citation>
    <scope>NUCLEOTIDE SEQUENCE [LARGE SCALE GENOMIC DNA]</scope>
    <source>
        <strain evidence="2">B10K-LSUMZ-23963</strain>
        <tissue evidence="2">Muscle</tissue>
    </source>
</reference>
<protein>
    <submittedName>
        <fullName evidence="2">VW5B1 protein</fullName>
    </submittedName>
</protein>
<dbReference type="EMBL" id="VWZH01000797">
    <property type="protein sequence ID" value="NXG40309.1"/>
    <property type="molecule type" value="Genomic_DNA"/>
</dbReference>
<proteinExistence type="predicted"/>
<dbReference type="Pfam" id="PF13757">
    <property type="entry name" value="VIT_2"/>
    <property type="match status" value="1"/>
</dbReference>
<dbReference type="InterPro" id="IPR013694">
    <property type="entry name" value="VIT"/>
</dbReference>
<feature type="domain" description="VIT" evidence="1">
    <location>
        <begin position="2"/>
        <end position="82"/>
    </location>
</feature>
<sequence>MPGLINRMTRCPLPLAASEVTSCVSGYALGLTASLTYANPEAQPFEGKSRRLFVYPLDECTMVVGFEAAVARRAVTVQIKAKAKIDDCC</sequence>
<feature type="non-terminal residue" evidence="2">
    <location>
        <position position="1"/>
    </location>
</feature>
<dbReference type="PANTHER" id="PTHR46299:SF1">
    <property type="entry name" value="VON WILLEBRAND FACTOR A DOMAIN-CONTAINING PROTEIN 5B1"/>
    <property type="match status" value="1"/>
</dbReference>
<comment type="caution">
    <text evidence="2">The sequence shown here is derived from an EMBL/GenBank/DDBJ whole genome shotgun (WGS) entry which is preliminary data.</text>
</comment>